<dbReference type="SUPFAM" id="SSF52833">
    <property type="entry name" value="Thioredoxin-like"/>
    <property type="match status" value="1"/>
</dbReference>
<evidence type="ECO:0000256" key="5">
    <source>
        <dbReference type="ARBA" id="ARBA00023284"/>
    </source>
</evidence>
<dbReference type="PANTHER" id="PTHR45663">
    <property type="entry name" value="GEO12009P1"/>
    <property type="match status" value="1"/>
</dbReference>
<keyword evidence="3" id="KW-0249">Electron transport</keyword>
<keyword evidence="10" id="KW-1185">Reference proteome</keyword>
<dbReference type="InterPro" id="IPR005746">
    <property type="entry name" value="Thioredoxin"/>
</dbReference>
<dbReference type="RefSeq" id="WP_341682825.1">
    <property type="nucleotide sequence ID" value="NZ_JBBYHT010000002.1"/>
</dbReference>
<keyword evidence="2" id="KW-0813">Transport</keyword>
<comment type="similarity">
    <text evidence="1 7">Belongs to the thioredoxin family.</text>
</comment>
<dbReference type="InterPro" id="IPR017937">
    <property type="entry name" value="Thioredoxin_CS"/>
</dbReference>
<evidence type="ECO:0000313" key="9">
    <source>
        <dbReference type="EMBL" id="MEL1247718.1"/>
    </source>
</evidence>
<proteinExistence type="inferred from homology"/>
<dbReference type="Proteomes" id="UP001393056">
    <property type="component" value="Unassembled WGS sequence"/>
</dbReference>
<dbReference type="PRINTS" id="PR00421">
    <property type="entry name" value="THIOREDOXIN"/>
</dbReference>
<dbReference type="InterPro" id="IPR013766">
    <property type="entry name" value="Thioredoxin_domain"/>
</dbReference>
<dbReference type="PROSITE" id="PS00194">
    <property type="entry name" value="THIOREDOXIN_1"/>
    <property type="match status" value="1"/>
</dbReference>
<dbReference type="Gene3D" id="3.40.30.10">
    <property type="entry name" value="Glutaredoxin"/>
    <property type="match status" value="1"/>
</dbReference>
<reference evidence="9 10" key="1">
    <citation type="submission" date="2024-04" db="EMBL/GenBank/DDBJ databases">
        <title>Flavobacterium sp. DGU41 16S ribosomal RNA gene Genome sequencing and assembly.</title>
        <authorList>
            <person name="Park S."/>
        </authorList>
    </citation>
    <scope>NUCLEOTIDE SEQUENCE [LARGE SCALE GENOMIC DNA]</scope>
    <source>
        <strain evidence="9 10">DGU41</strain>
    </source>
</reference>
<keyword evidence="5" id="KW-0676">Redox-active center</keyword>
<evidence type="ECO:0000313" key="10">
    <source>
        <dbReference type="Proteomes" id="UP001393056"/>
    </source>
</evidence>
<evidence type="ECO:0000256" key="7">
    <source>
        <dbReference type="PIRNR" id="PIRNR000077"/>
    </source>
</evidence>
<gene>
    <name evidence="9" type="primary">trxA</name>
    <name evidence="9" type="ORF">AAEO58_06635</name>
</gene>
<dbReference type="PANTHER" id="PTHR45663:SF11">
    <property type="entry name" value="GEO12009P1"/>
    <property type="match status" value="1"/>
</dbReference>
<dbReference type="PIRSF" id="PIRSF000077">
    <property type="entry name" value="Thioredoxin"/>
    <property type="match status" value="1"/>
</dbReference>
<evidence type="ECO:0000256" key="6">
    <source>
        <dbReference type="NCBIfam" id="TIGR01068"/>
    </source>
</evidence>
<evidence type="ECO:0000256" key="3">
    <source>
        <dbReference type="ARBA" id="ARBA00022982"/>
    </source>
</evidence>
<evidence type="ECO:0000259" key="8">
    <source>
        <dbReference type="PROSITE" id="PS51352"/>
    </source>
</evidence>
<dbReference type="NCBIfam" id="TIGR01068">
    <property type="entry name" value="thioredoxin"/>
    <property type="match status" value="1"/>
</dbReference>
<dbReference type="InterPro" id="IPR036249">
    <property type="entry name" value="Thioredoxin-like_sf"/>
</dbReference>
<feature type="domain" description="Thioredoxin" evidence="8">
    <location>
        <begin position="1"/>
        <end position="106"/>
    </location>
</feature>
<evidence type="ECO:0000256" key="2">
    <source>
        <dbReference type="ARBA" id="ARBA00022448"/>
    </source>
</evidence>
<sequence length="106" mass="12077">MEKIKIMNAKFNDIINGNDLVLVDFYADWCGPCKMMSPILQEVKTNLKEAVKIIKVNVDQHQDLASHFMVRGVPTLMLFKTGKMLWRQSGVLSSKDLTDIISNHLN</sequence>
<accession>A0ABU9I722</accession>
<organism evidence="9 10">
    <name type="scientific">Flavobacterium helocola</name>
    <dbReference type="NCBI Taxonomy" id="3139139"/>
    <lineage>
        <taxon>Bacteria</taxon>
        <taxon>Pseudomonadati</taxon>
        <taxon>Bacteroidota</taxon>
        <taxon>Flavobacteriia</taxon>
        <taxon>Flavobacteriales</taxon>
        <taxon>Flavobacteriaceae</taxon>
        <taxon>Flavobacterium</taxon>
    </lineage>
</organism>
<evidence type="ECO:0000256" key="4">
    <source>
        <dbReference type="ARBA" id="ARBA00023157"/>
    </source>
</evidence>
<dbReference type="EMBL" id="JBBYHT010000002">
    <property type="protein sequence ID" value="MEL1247718.1"/>
    <property type="molecule type" value="Genomic_DNA"/>
</dbReference>
<protein>
    <recommendedName>
        <fullName evidence="6 7">Thioredoxin</fullName>
    </recommendedName>
</protein>
<keyword evidence="4" id="KW-1015">Disulfide bond</keyword>
<evidence type="ECO:0000256" key="1">
    <source>
        <dbReference type="ARBA" id="ARBA00008987"/>
    </source>
</evidence>
<dbReference type="CDD" id="cd02947">
    <property type="entry name" value="TRX_family"/>
    <property type="match status" value="1"/>
</dbReference>
<name>A0ABU9I722_9FLAO</name>
<dbReference type="PROSITE" id="PS51352">
    <property type="entry name" value="THIOREDOXIN_2"/>
    <property type="match status" value="1"/>
</dbReference>
<comment type="caution">
    <text evidence="9">The sequence shown here is derived from an EMBL/GenBank/DDBJ whole genome shotgun (WGS) entry which is preliminary data.</text>
</comment>
<dbReference type="Pfam" id="PF00085">
    <property type="entry name" value="Thioredoxin"/>
    <property type="match status" value="1"/>
</dbReference>